<keyword evidence="4" id="KW-1185">Reference proteome</keyword>
<dbReference type="RefSeq" id="WP_150458852.1">
    <property type="nucleotide sequence ID" value="NZ_VYKK01000019.1"/>
</dbReference>
<dbReference type="Gene3D" id="3.30.470.20">
    <property type="entry name" value="ATP-grasp fold, B domain"/>
    <property type="match status" value="1"/>
</dbReference>
<dbReference type="AlphaFoldDB" id="A0A5J5G5C6"/>
<comment type="caution">
    <text evidence="3">The sequence shown here is derived from an EMBL/GenBank/DDBJ whole genome shotgun (WGS) entry which is preliminary data.</text>
</comment>
<keyword evidence="3" id="KW-0418">Kinase</keyword>
<evidence type="ECO:0000259" key="2">
    <source>
        <dbReference type="Pfam" id="PF01326"/>
    </source>
</evidence>
<dbReference type="InterPro" id="IPR036637">
    <property type="entry name" value="Phosphohistidine_dom_sf"/>
</dbReference>
<protein>
    <submittedName>
        <fullName evidence="3">Pyruvate kinase</fullName>
    </submittedName>
</protein>
<dbReference type="PANTHER" id="PTHR43615:SF1">
    <property type="entry name" value="PPDK_N DOMAIN-CONTAINING PROTEIN"/>
    <property type="match status" value="1"/>
</dbReference>
<dbReference type="Gene3D" id="3.50.30.10">
    <property type="entry name" value="Phosphohistidine domain"/>
    <property type="match status" value="1"/>
</dbReference>
<dbReference type="Proteomes" id="UP000367750">
    <property type="component" value="Unassembled WGS sequence"/>
</dbReference>
<evidence type="ECO:0000313" key="3">
    <source>
        <dbReference type="EMBL" id="KAA9001606.1"/>
    </source>
</evidence>
<name>A0A5J5G5C6_9BACL</name>
<accession>A0A5J5G5C6</accession>
<dbReference type="GO" id="GO:0005524">
    <property type="term" value="F:ATP binding"/>
    <property type="evidence" value="ECO:0007669"/>
    <property type="project" value="InterPro"/>
</dbReference>
<proteinExistence type="predicted"/>
<dbReference type="EMBL" id="VYKK01000019">
    <property type="protein sequence ID" value="KAA9001606.1"/>
    <property type="molecule type" value="Genomic_DNA"/>
</dbReference>
<dbReference type="Pfam" id="PF01326">
    <property type="entry name" value="PPDK_N"/>
    <property type="match status" value="1"/>
</dbReference>
<dbReference type="InterPro" id="IPR008279">
    <property type="entry name" value="PEP-util_enz_mobile_dom"/>
</dbReference>
<dbReference type="OrthoDB" id="9765468at2"/>
<sequence>MNILGLEEASGRMLGEVGGKGANLGEMLSLGLPVPPGFCVTTDAYRRVIEACRLMERLEEPLRRRNWRACSEAAQECLASAGLPEGLSRELLDAYHRLGGGKVAVRSSATAEDLSGATFAGQQETFLNVEGEVQLLDALRSCWASMWSERALDYRDRRGVPHTETAIGVVIQRMVPAESAGVLFTVDPVRNDRGHMLVEAAAGLGEALVSGQTAGEVFRLDRRGHALKIAERGDGDSGRPVIGDAAVLELGRLGLRLEQHFGCPQDVEFACSAGRVYLLQTRAITTLSGEIRLPAEKRLSPIQKFVMGKVTERFPVPPKPLDVITARIFIGGSVHVFRQFGFIFPGTSSGSELEQWAEAFRIPNPRPSAKLLGLPACISEMLSRNWAAWWENEYRRKLEEICAPVPLGGMPEAELLARFERVTAAWMETMEERAKGTFAMNIAERLLKVHLVLALGPRRADEALGDLLQDLGTRTTDVNQAMWELAEAASRRLELLEQASEGTGEITDEAFRTMLETFMQEYGHREGMTWYLSTPVWRKDPRPVYSILRGLARLDSYPFAARGEQYRETRERVRRKLRYLPGFSSRFSRLADRYRDLQVFEENSHFDLTRPLAALQEIAGECGLRFHRAGLLSEPEDIYYLFGEELTGWLSGSLPEPEEARLLLERRKRIYREMNNRWQARFLEEGGRSAGDKLEGKAASAGMARGRARIILSEKDFHLMEPGDILVCPYTNPSWTPLFASAAAVVTETGNAVSHAAIVAREYGIPAVMGVPGVTRQIADGQEIVVDGNAGTVRRSAAKVPVAAAGKQMTDA</sequence>
<feature type="domain" description="Pyruvate phosphate dikinase AMP/ATP-binding" evidence="2">
    <location>
        <begin position="16"/>
        <end position="291"/>
    </location>
</feature>
<dbReference type="PANTHER" id="PTHR43615">
    <property type="entry name" value="PHOSPHOENOLPYRUVATE SYNTHASE-RELATED"/>
    <property type="match status" value="1"/>
</dbReference>
<dbReference type="GO" id="GO:0016301">
    <property type="term" value="F:kinase activity"/>
    <property type="evidence" value="ECO:0007669"/>
    <property type="project" value="UniProtKB-KW"/>
</dbReference>
<evidence type="ECO:0000313" key="4">
    <source>
        <dbReference type="Proteomes" id="UP000367750"/>
    </source>
</evidence>
<dbReference type="Pfam" id="PF00391">
    <property type="entry name" value="PEP-utilizers"/>
    <property type="match status" value="1"/>
</dbReference>
<gene>
    <name evidence="3" type="ORF">F4V43_13880</name>
</gene>
<dbReference type="InterPro" id="IPR013815">
    <property type="entry name" value="ATP_grasp_subdomain_1"/>
</dbReference>
<keyword evidence="3" id="KW-0808">Transferase</keyword>
<dbReference type="InterPro" id="IPR002192">
    <property type="entry name" value="PPDK_AMP/ATP-bd"/>
</dbReference>
<dbReference type="InterPro" id="IPR051549">
    <property type="entry name" value="PEP_Utilizing_Enz"/>
</dbReference>
<dbReference type="SUPFAM" id="SSF56059">
    <property type="entry name" value="Glutathione synthetase ATP-binding domain-like"/>
    <property type="match status" value="1"/>
</dbReference>
<dbReference type="SUPFAM" id="SSF52009">
    <property type="entry name" value="Phosphohistidine domain"/>
    <property type="match status" value="1"/>
</dbReference>
<keyword evidence="3" id="KW-0670">Pyruvate</keyword>
<feature type="domain" description="PEP-utilising enzyme mobile" evidence="1">
    <location>
        <begin position="721"/>
        <end position="791"/>
    </location>
</feature>
<dbReference type="Gene3D" id="3.30.1490.20">
    <property type="entry name" value="ATP-grasp fold, A domain"/>
    <property type="match status" value="1"/>
</dbReference>
<reference evidence="3 4" key="1">
    <citation type="submission" date="2019-09" db="EMBL/GenBank/DDBJ databases">
        <title>Bacillus ochoae sp. nov., Paenibacillus whitsoniae sp. nov., Paenibacillus spiritus sp. nov. Isolated from the Mars Exploration Rover during spacecraft assembly.</title>
        <authorList>
            <person name="Seuylemezian A."/>
            <person name="Vaishampayan P."/>
        </authorList>
    </citation>
    <scope>NUCLEOTIDE SEQUENCE [LARGE SCALE GENOMIC DNA]</scope>
    <source>
        <strain evidence="3 4">MER_111</strain>
    </source>
</reference>
<evidence type="ECO:0000259" key="1">
    <source>
        <dbReference type="Pfam" id="PF00391"/>
    </source>
</evidence>
<organism evidence="3 4">
    <name type="scientific">Paenibacillus spiritus</name>
    <dbReference type="NCBI Taxonomy" id="2496557"/>
    <lineage>
        <taxon>Bacteria</taxon>
        <taxon>Bacillati</taxon>
        <taxon>Bacillota</taxon>
        <taxon>Bacilli</taxon>
        <taxon>Bacillales</taxon>
        <taxon>Paenibacillaceae</taxon>
        <taxon>Paenibacillus</taxon>
    </lineage>
</organism>